<protein>
    <submittedName>
        <fullName evidence="1">Uncharacterized protein</fullName>
    </submittedName>
</protein>
<dbReference type="Proteomes" id="UP000316426">
    <property type="component" value="Chromosome"/>
</dbReference>
<proteinExistence type="predicted"/>
<dbReference type="KEGG" id="bmei:Spa11_27870"/>
<evidence type="ECO:0000313" key="1">
    <source>
        <dbReference type="EMBL" id="QDV74581.1"/>
    </source>
</evidence>
<gene>
    <name evidence="1" type="ORF">Spa11_27870</name>
</gene>
<dbReference type="EMBL" id="CP036349">
    <property type="protein sequence ID" value="QDV74581.1"/>
    <property type="molecule type" value="Genomic_DNA"/>
</dbReference>
<dbReference type="RefSeq" id="WP_145113111.1">
    <property type="nucleotide sequence ID" value="NZ_CP036349.1"/>
</dbReference>
<evidence type="ECO:0000313" key="2">
    <source>
        <dbReference type="Proteomes" id="UP000316426"/>
    </source>
</evidence>
<keyword evidence="2" id="KW-1185">Reference proteome</keyword>
<dbReference type="AlphaFoldDB" id="A0A518K9X1"/>
<organism evidence="1 2">
    <name type="scientific">Botrimarina mediterranea</name>
    <dbReference type="NCBI Taxonomy" id="2528022"/>
    <lineage>
        <taxon>Bacteria</taxon>
        <taxon>Pseudomonadati</taxon>
        <taxon>Planctomycetota</taxon>
        <taxon>Planctomycetia</taxon>
        <taxon>Pirellulales</taxon>
        <taxon>Lacipirellulaceae</taxon>
        <taxon>Botrimarina</taxon>
    </lineage>
</organism>
<name>A0A518K9X1_9BACT</name>
<accession>A0A518K9X1</accession>
<reference evidence="1 2" key="1">
    <citation type="submission" date="2019-02" db="EMBL/GenBank/DDBJ databases">
        <title>Deep-cultivation of Planctomycetes and their phenomic and genomic characterization uncovers novel biology.</title>
        <authorList>
            <person name="Wiegand S."/>
            <person name="Jogler M."/>
            <person name="Boedeker C."/>
            <person name="Pinto D."/>
            <person name="Vollmers J."/>
            <person name="Rivas-Marin E."/>
            <person name="Kohn T."/>
            <person name="Peeters S.H."/>
            <person name="Heuer A."/>
            <person name="Rast P."/>
            <person name="Oberbeckmann S."/>
            <person name="Bunk B."/>
            <person name="Jeske O."/>
            <person name="Meyerdierks A."/>
            <person name="Storesund J.E."/>
            <person name="Kallscheuer N."/>
            <person name="Luecker S."/>
            <person name="Lage O.M."/>
            <person name="Pohl T."/>
            <person name="Merkel B.J."/>
            <person name="Hornburger P."/>
            <person name="Mueller R.-W."/>
            <person name="Bruemmer F."/>
            <person name="Labrenz M."/>
            <person name="Spormann A.M."/>
            <person name="Op den Camp H."/>
            <person name="Overmann J."/>
            <person name="Amann R."/>
            <person name="Jetten M.S.M."/>
            <person name="Mascher T."/>
            <person name="Medema M.H."/>
            <person name="Devos D.P."/>
            <person name="Kaster A.-K."/>
            <person name="Ovreas L."/>
            <person name="Rohde M."/>
            <person name="Galperin M.Y."/>
            <person name="Jogler C."/>
        </authorList>
    </citation>
    <scope>NUCLEOTIDE SEQUENCE [LARGE SCALE GENOMIC DNA]</scope>
    <source>
        <strain evidence="1 2">Spa11</strain>
    </source>
</reference>
<sequence length="61" mass="6463">MADDNAVLSAEWLAEVARRSADLDAGVVITVAWETVRENTLRRAGLADADGASYQGADGDR</sequence>